<keyword evidence="2" id="KW-1185">Reference proteome</keyword>
<dbReference type="PANTHER" id="PTHR32432">
    <property type="entry name" value="CELL DIVISION PROTEIN FTSA-RELATED"/>
    <property type="match status" value="1"/>
</dbReference>
<dbReference type="InterPro" id="IPR050696">
    <property type="entry name" value="FtsA/MreB"/>
</dbReference>
<dbReference type="PIRSF" id="PIRSF012293">
    <property type="entry name" value="EutA"/>
    <property type="match status" value="1"/>
</dbReference>
<proteinExistence type="predicted"/>
<dbReference type="Gene3D" id="3.30.420.40">
    <property type="match status" value="1"/>
</dbReference>
<dbReference type="InterPro" id="IPR009377">
    <property type="entry name" value="EutA"/>
</dbReference>
<reference evidence="1" key="1">
    <citation type="submission" date="2021-12" db="EMBL/GenBank/DDBJ databases">
        <authorList>
            <person name="Rodrigo-Torres L."/>
            <person name="Arahal R. D."/>
            <person name="Lucena T."/>
        </authorList>
    </citation>
    <scope>NUCLEOTIDE SEQUENCE</scope>
    <source>
        <strain evidence="1">CECT 8267</strain>
    </source>
</reference>
<dbReference type="Proteomes" id="UP000838100">
    <property type="component" value="Unassembled WGS sequence"/>
</dbReference>
<evidence type="ECO:0008006" key="3">
    <source>
        <dbReference type="Google" id="ProtNLM"/>
    </source>
</evidence>
<dbReference type="RefSeq" id="WP_237443120.1">
    <property type="nucleotide sequence ID" value="NZ_CAKLPX010000001.1"/>
</dbReference>
<dbReference type="InterPro" id="IPR043129">
    <property type="entry name" value="ATPase_NBD"/>
</dbReference>
<comment type="caution">
    <text evidence="1">The sequence shown here is derived from an EMBL/GenBank/DDBJ whole genome shotgun (WGS) entry which is preliminary data.</text>
</comment>
<organism evidence="1 2">
    <name type="scientific">Sinobacterium norvegicum</name>
    <dbReference type="NCBI Taxonomy" id="1641715"/>
    <lineage>
        <taxon>Bacteria</taxon>
        <taxon>Pseudomonadati</taxon>
        <taxon>Pseudomonadota</taxon>
        <taxon>Gammaproteobacteria</taxon>
        <taxon>Cellvibrionales</taxon>
        <taxon>Spongiibacteraceae</taxon>
        <taxon>Sinobacterium</taxon>
    </lineage>
</organism>
<evidence type="ECO:0000313" key="1">
    <source>
        <dbReference type="EMBL" id="CAH0990435.1"/>
    </source>
</evidence>
<dbReference type="Pfam" id="PF06277">
    <property type="entry name" value="EutA"/>
    <property type="match status" value="1"/>
</dbReference>
<accession>A0ABM9ABU5</accession>
<sequence>MSVFEQQKIIHSLGIDIGTTTSQVIFSRLVLVNRASASQIPHYEFVERAIIFESEIRITPIDQSGVVDAEQLFDFVNQQFELAGINKSDVETGAIIITGETAKAENARQAVMSLSDAMGDFVVATAGPHLESIIAGRGSGAAEYSLRNNCTVLNIDIGGGTSNYAVFEAGKVADSCCLNVGGRLIRMMDGKPDWVTKVGGEIIASIFKKNISANELNKQQLDKFVDALADAVVESCGPIRSELTNKLMMTEALSNHHYDAVFISGGVGDCYYKLVNGAELEDFNFDDLGAHLALKLVKKFKQENFTIKQPLQTVRATVIGAGAYSLTLSGSTIWLNHTDLPIKNIPVVHPQINWSKPGSDIKQAVMTAIKRMDLDQHSSTYALGIDKTMPMNYSSVNRVAESLAQFYRGHSDASKPIIIVLNNDLGKVLGMEMQGHLKNRNLAIIDEVFTQEGDYVDIGKSYFGGDIVPLTVKSLAFPS</sequence>
<gene>
    <name evidence="1" type="ORF">SIN8267_00527</name>
</gene>
<protein>
    <recommendedName>
        <fullName evidence="3">Ethanolamine utilization protein EutA</fullName>
    </recommendedName>
</protein>
<evidence type="ECO:0000313" key="2">
    <source>
        <dbReference type="Proteomes" id="UP000838100"/>
    </source>
</evidence>
<name>A0ABM9ABU5_9GAMM</name>
<dbReference type="EMBL" id="CAKLPX010000001">
    <property type="protein sequence ID" value="CAH0990435.1"/>
    <property type="molecule type" value="Genomic_DNA"/>
</dbReference>
<dbReference type="SUPFAM" id="SSF53067">
    <property type="entry name" value="Actin-like ATPase domain"/>
    <property type="match status" value="1"/>
</dbReference>
<dbReference type="PANTHER" id="PTHR32432:SF13">
    <property type="entry name" value="ETHANOLAMINE AMMONIA-LYASE REACTIVASE EUTA"/>
    <property type="match status" value="1"/>
</dbReference>